<dbReference type="Pfam" id="PF05258">
    <property type="entry name" value="DciA"/>
    <property type="match status" value="1"/>
</dbReference>
<dbReference type="RefSeq" id="WP_266123923.1">
    <property type="nucleotide sequence ID" value="NZ_JAJHNU010000005.1"/>
</dbReference>
<dbReference type="InterPro" id="IPR007922">
    <property type="entry name" value="DciA-like"/>
</dbReference>
<keyword evidence="2" id="KW-1185">Reference proteome</keyword>
<proteinExistence type="predicted"/>
<dbReference type="EMBL" id="JAJHNU010000005">
    <property type="protein sequence ID" value="MDN4122546.1"/>
    <property type="molecule type" value="Genomic_DNA"/>
</dbReference>
<gene>
    <name evidence="1" type="ORF">LMS43_14725</name>
</gene>
<comment type="caution">
    <text evidence="1">The sequence shown here is derived from an EMBL/GenBank/DDBJ whole genome shotgun (WGS) entry which is preliminary data.</text>
</comment>
<accession>A0ABT8EMM7</accession>
<sequence>MGWLAADAHGAQVLETARQLQTAQTYVEQALPPALGRACQVARIDRQQMWLAVPSAAHAAKLRQLAPTVVRHMNQAGWNLTEVLVLVQAHLFVAATKESVRNIECLDEQALNAFEELLTHVQAGPLAAAIDRLLKNHRS</sequence>
<reference evidence="1" key="1">
    <citation type="submission" date="2021-11" db="EMBL/GenBank/DDBJ databases">
        <title>Draft genome sequence of Alcaligenes endophyticus type strain CCUG 75668T.</title>
        <authorList>
            <person name="Salva-Serra F."/>
            <person name="Duran R.E."/>
            <person name="Seeger M."/>
            <person name="Moore E.R.B."/>
            <person name="Jaen-Luchoro D."/>
        </authorList>
    </citation>
    <scope>NUCLEOTIDE SEQUENCE</scope>
    <source>
        <strain evidence="1">CCUG 75668</strain>
    </source>
</reference>
<dbReference type="Proteomes" id="UP001168613">
    <property type="component" value="Unassembled WGS sequence"/>
</dbReference>
<name>A0ABT8EMM7_9BURK</name>
<organism evidence="1 2">
    <name type="scientific">Alcaligenes endophyticus</name>
    <dbReference type="NCBI Taxonomy" id="1929088"/>
    <lineage>
        <taxon>Bacteria</taxon>
        <taxon>Pseudomonadati</taxon>
        <taxon>Pseudomonadota</taxon>
        <taxon>Betaproteobacteria</taxon>
        <taxon>Burkholderiales</taxon>
        <taxon>Alcaligenaceae</taxon>
        <taxon>Alcaligenes</taxon>
    </lineage>
</organism>
<evidence type="ECO:0000313" key="2">
    <source>
        <dbReference type="Proteomes" id="UP001168613"/>
    </source>
</evidence>
<protein>
    <submittedName>
        <fullName evidence="1">DUF721 domain-containing protein</fullName>
    </submittedName>
</protein>
<evidence type="ECO:0000313" key="1">
    <source>
        <dbReference type="EMBL" id="MDN4122546.1"/>
    </source>
</evidence>